<dbReference type="PANTHER" id="PTHR33067">
    <property type="entry name" value="RNA-DIRECTED DNA POLYMERASE-RELATED"/>
    <property type="match status" value="1"/>
</dbReference>
<evidence type="ECO:0000313" key="1">
    <source>
        <dbReference type="EMBL" id="GFA26659.1"/>
    </source>
</evidence>
<gene>
    <name evidence="1" type="ORF">Tci_598631</name>
</gene>
<sequence length="299" mass="34486">MREENKHPTTKHVNSISLVRVKEEKDVENNKAVNESVLEPDKSDAEVLPEEINKVIKTEDEPVISIKESVKTPSSQNLGYYIKHKINEKLIEGLMEIQRFNDSLSTTRAGIAKDVLVDVAGYVYLVKFMILDIKEDEKRPFILGTPFFTTAKAVIKFDKGTITLRSGKSKMSFYRIHKPLCRIEKGITNDIKLIAPTMTVNKLVLEWEEKIKLHREKKMKLDRWRSKIFNNERPASIKEECETLIELRAENFSRKTKVNFSQCMETASGFAPDGIAPPNRLYLMRRSLEVPRKFPDDDS</sequence>
<protein>
    <recommendedName>
        <fullName evidence="2">MAK10-like protein</fullName>
    </recommendedName>
</protein>
<accession>A0A699JC70</accession>
<comment type="caution">
    <text evidence="1">The sequence shown here is derived from an EMBL/GenBank/DDBJ whole genome shotgun (WGS) entry which is preliminary data.</text>
</comment>
<dbReference type="AlphaFoldDB" id="A0A699JC70"/>
<dbReference type="Gene3D" id="2.40.70.10">
    <property type="entry name" value="Acid Proteases"/>
    <property type="match status" value="1"/>
</dbReference>
<reference evidence="1" key="1">
    <citation type="journal article" date="2019" name="Sci. Rep.">
        <title>Draft genome of Tanacetum cinerariifolium, the natural source of mosquito coil.</title>
        <authorList>
            <person name="Yamashiro T."/>
            <person name="Shiraishi A."/>
            <person name="Satake H."/>
            <person name="Nakayama K."/>
        </authorList>
    </citation>
    <scope>NUCLEOTIDE SEQUENCE</scope>
</reference>
<evidence type="ECO:0008006" key="2">
    <source>
        <dbReference type="Google" id="ProtNLM"/>
    </source>
</evidence>
<dbReference type="PANTHER" id="PTHR33067:SF9">
    <property type="entry name" value="RNA-DIRECTED DNA POLYMERASE"/>
    <property type="match status" value="1"/>
</dbReference>
<name>A0A699JC70_TANCI</name>
<dbReference type="InterPro" id="IPR021109">
    <property type="entry name" value="Peptidase_aspartic_dom_sf"/>
</dbReference>
<proteinExistence type="predicted"/>
<dbReference type="EMBL" id="BKCJ010395228">
    <property type="protein sequence ID" value="GFA26659.1"/>
    <property type="molecule type" value="Genomic_DNA"/>
</dbReference>
<organism evidence="1">
    <name type="scientific">Tanacetum cinerariifolium</name>
    <name type="common">Dalmatian daisy</name>
    <name type="synonym">Chrysanthemum cinerariifolium</name>
    <dbReference type="NCBI Taxonomy" id="118510"/>
    <lineage>
        <taxon>Eukaryota</taxon>
        <taxon>Viridiplantae</taxon>
        <taxon>Streptophyta</taxon>
        <taxon>Embryophyta</taxon>
        <taxon>Tracheophyta</taxon>
        <taxon>Spermatophyta</taxon>
        <taxon>Magnoliopsida</taxon>
        <taxon>eudicotyledons</taxon>
        <taxon>Gunneridae</taxon>
        <taxon>Pentapetalae</taxon>
        <taxon>asterids</taxon>
        <taxon>campanulids</taxon>
        <taxon>Asterales</taxon>
        <taxon>Asteraceae</taxon>
        <taxon>Asteroideae</taxon>
        <taxon>Anthemideae</taxon>
        <taxon>Anthemidinae</taxon>
        <taxon>Tanacetum</taxon>
    </lineage>
</organism>